<sequence length="415" mass="47184">MSSSAEVAHTVDILLVIFSYLTPRKHLVPLLRTSPLFFRLVAPKLYNPLPISNACNPLAGVSLSGEDQGPYSKARLLNSAPAVVVERAKGPNGRSVWTNFDRHPSLPSVEIVIMQSLLWEEQTSGIDKAEPTRLSNSIIEHLCSAATRLELLTPAYTLVGASVSRERMPSLPNVETLVVKGTAAKLQGMVHVVGDYGDHDKLPCPNIKTVHLFLWGDVMQYPLRDQSRTSFWDMDKGKITLQIREMEHRLYKRSYLLGHLPDMLKALGSRVSSVDGLDFWLYNVDPIFQRSGYLKGTRLVNRFKYMLERDFEWKMLSSTYPDPPDEDRKIRVFFRTGVDFYKYKAFNSIPISAEEEWYYSAVLDPSARLVSLRASLEAETGLHGRAFMGLGEHEAEWLLRAYTRPTFAELYLQRR</sequence>
<dbReference type="RefSeq" id="XP_019035153.1">
    <property type="nucleotide sequence ID" value="XM_019172211.1"/>
</dbReference>
<comment type="caution">
    <text evidence="1">The sequence shown here is derived from an EMBL/GenBank/DDBJ whole genome shotgun (WGS) entry which is preliminary data.</text>
</comment>
<dbReference type="AlphaFoldDB" id="A0A1E3K5T3"/>
<evidence type="ECO:0000313" key="2">
    <source>
        <dbReference type="Proteomes" id="UP000094819"/>
    </source>
</evidence>
<dbReference type="GeneID" id="30189234"/>
<evidence type="ECO:0000313" key="1">
    <source>
        <dbReference type="EMBL" id="ODO08296.1"/>
    </source>
</evidence>
<dbReference type="Proteomes" id="UP000094819">
    <property type="component" value="Unassembled WGS sequence"/>
</dbReference>
<reference evidence="1 2" key="1">
    <citation type="submission" date="2016-06" db="EMBL/GenBank/DDBJ databases">
        <title>Evolution of pathogenesis and genome organization in the Tremellales.</title>
        <authorList>
            <person name="Cuomo C."/>
            <person name="Litvintseva A."/>
            <person name="Heitman J."/>
            <person name="Chen Y."/>
            <person name="Sun S."/>
            <person name="Springer D."/>
            <person name="Dromer F."/>
            <person name="Young S."/>
            <person name="Zeng Q."/>
            <person name="Chapman S."/>
            <person name="Gujja S."/>
            <person name="Saif S."/>
            <person name="Birren B."/>
        </authorList>
    </citation>
    <scope>NUCLEOTIDE SEQUENCE [LARGE SCALE GENOMIC DNA]</scope>
    <source>
        <strain evidence="1 2">CBS 7118</strain>
    </source>
</reference>
<name>A0A1E3K5T3_9TREE</name>
<protein>
    <submittedName>
        <fullName evidence="1">Uncharacterized protein</fullName>
    </submittedName>
</protein>
<gene>
    <name evidence="1" type="ORF">L198_00019</name>
</gene>
<dbReference type="EMBL" id="AWGH01000001">
    <property type="protein sequence ID" value="ODO08296.1"/>
    <property type="molecule type" value="Genomic_DNA"/>
</dbReference>
<organism evidence="1 2">
    <name type="scientific">Cryptococcus wingfieldii CBS 7118</name>
    <dbReference type="NCBI Taxonomy" id="1295528"/>
    <lineage>
        <taxon>Eukaryota</taxon>
        <taxon>Fungi</taxon>
        <taxon>Dikarya</taxon>
        <taxon>Basidiomycota</taxon>
        <taxon>Agaricomycotina</taxon>
        <taxon>Tremellomycetes</taxon>
        <taxon>Tremellales</taxon>
        <taxon>Cryptococcaceae</taxon>
        <taxon>Cryptococcus</taxon>
    </lineage>
</organism>
<keyword evidence="2" id="KW-1185">Reference proteome</keyword>
<proteinExistence type="predicted"/>
<accession>A0A1E3K5T3</accession>